<dbReference type="EMBL" id="MU794966">
    <property type="protein sequence ID" value="KAJ3814522.1"/>
    <property type="molecule type" value="Genomic_DNA"/>
</dbReference>
<evidence type="ECO:0000313" key="2">
    <source>
        <dbReference type="Proteomes" id="UP001163835"/>
    </source>
</evidence>
<sequence length="464" mass="50934">MGKVVGVVVVVALELEELDEEPDEAEGVIVTTPEEVIVVVCEFELTVTNVVTAVESWTEELALPELELEPEDEPEAEVELLFCTNLTLSPLSPHLISRPLLQRHHFLGLDPETDLKAYLMWATEDDKAFARLEGLAPPTTAGDEDPVIGIRYTADKESIYAHAELRSWPSHASAEIRLVFLWDPLDSSWKYHNIASMPFPISATLNVTDAVEQQTPSLEIQVKGDEDDDYWNSYGSDVTKEHIPRNKSNGDIPGSEDAYWAQYASVQGTADSTIPTPRRETHGEETFDDALARARGLHNKGHSDGHSDMYDRPEDHHDDQEVINISYNILNIPHPSTHPSRTSAVNGVCPTDLSDRLNSLSPRTSLLPHIDSASPSPVDASSTVLHDDDHITLAANTAALKVAINGNDRSHSLTPRPPLTANGNNVDEVTKSVIRGVHEMWKVSASQPASVDEFLRLVGEAIAG</sequence>
<name>A0ACC1UCP2_9AGAR</name>
<comment type="caution">
    <text evidence="1">The sequence shown here is derived from an EMBL/GenBank/DDBJ whole genome shotgun (WGS) entry which is preliminary data.</text>
</comment>
<evidence type="ECO:0000313" key="1">
    <source>
        <dbReference type="EMBL" id="KAJ3814522.1"/>
    </source>
</evidence>
<dbReference type="Proteomes" id="UP001163835">
    <property type="component" value="Unassembled WGS sequence"/>
</dbReference>
<keyword evidence="2" id="KW-1185">Reference proteome</keyword>
<accession>A0ACC1UCP2</accession>
<proteinExistence type="predicted"/>
<organism evidence="1 2">
    <name type="scientific">Lentinula aff. lateritia</name>
    <dbReference type="NCBI Taxonomy" id="2804960"/>
    <lineage>
        <taxon>Eukaryota</taxon>
        <taxon>Fungi</taxon>
        <taxon>Dikarya</taxon>
        <taxon>Basidiomycota</taxon>
        <taxon>Agaricomycotina</taxon>
        <taxon>Agaricomycetes</taxon>
        <taxon>Agaricomycetidae</taxon>
        <taxon>Agaricales</taxon>
        <taxon>Marasmiineae</taxon>
        <taxon>Omphalotaceae</taxon>
        <taxon>Lentinula</taxon>
    </lineage>
</organism>
<reference evidence="1" key="1">
    <citation type="submission" date="2022-09" db="EMBL/GenBank/DDBJ databases">
        <title>A Global Phylogenomic Analysis of the Shiitake Genus Lentinula.</title>
        <authorList>
            <consortium name="DOE Joint Genome Institute"/>
            <person name="Sierra-Patev S."/>
            <person name="Min B."/>
            <person name="Naranjo-Ortiz M."/>
            <person name="Looney B."/>
            <person name="Konkel Z."/>
            <person name="Slot J.C."/>
            <person name="Sakamoto Y."/>
            <person name="Steenwyk J.L."/>
            <person name="Rokas A."/>
            <person name="Carro J."/>
            <person name="Camarero S."/>
            <person name="Ferreira P."/>
            <person name="Molpeceres G."/>
            <person name="Ruiz-Duenas F.J."/>
            <person name="Serrano A."/>
            <person name="Henrissat B."/>
            <person name="Drula E."/>
            <person name="Hughes K.W."/>
            <person name="Mata J.L."/>
            <person name="Ishikawa N.K."/>
            <person name="Vargas-Isla R."/>
            <person name="Ushijima S."/>
            <person name="Smith C.A."/>
            <person name="Ahrendt S."/>
            <person name="Andreopoulos W."/>
            <person name="He G."/>
            <person name="Labutti K."/>
            <person name="Lipzen A."/>
            <person name="Ng V."/>
            <person name="Riley R."/>
            <person name="Sandor L."/>
            <person name="Barry K."/>
            <person name="Martinez A.T."/>
            <person name="Xiao Y."/>
            <person name="Gibbons J.G."/>
            <person name="Terashima K."/>
            <person name="Grigoriev I.V."/>
            <person name="Hibbett D.S."/>
        </authorList>
    </citation>
    <scope>NUCLEOTIDE SEQUENCE</scope>
    <source>
        <strain evidence="1">TMI1499</strain>
    </source>
</reference>
<gene>
    <name evidence="1" type="ORF">F5876DRAFT_62265</name>
</gene>
<protein>
    <submittedName>
        <fullName evidence="1">Uncharacterized protein</fullName>
    </submittedName>
</protein>